<evidence type="ECO:0000256" key="3">
    <source>
        <dbReference type="ARBA" id="ARBA00023180"/>
    </source>
</evidence>
<dbReference type="RefSeq" id="WP_272091708.1">
    <property type="nucleotide sequence ID" value="NZ_JAQNDL010000004.1"/>
</dbReference>
<dbReference type="InterPro" id="IPR032675">
    <property type="entry name" value="LRR_dom_sf"/>
</dbReference>
<reference evidence="5 6" key="1">
    <citation type="submission" date="2022-11" db="EMBL/GenBank/DDBJ databases">
        <title>Minimal conservation of predation-associated metabolite biosynthetic gene clusters underscores biosynthetic potential of Myxococcota including descriptions for ten novel species: Archangium lansinium sp. nov., Myxococcus landrumus sp. nov., Nannocystis bai.</title>
        <authorList>
            <person name="Ahearne A."/>
            <person name="Stevens C."/>
            <person name="Dowd S."/>
        </authorList>
    </citation>
    <scope>NUCLEOTIDE SEQUENCE [LARGE SCALE GENOMIC DNA]</scope>
    <source>
        <strain evidence="5 6">BB15-2</strain>
    </source>
</reference>
<feature type="compositionally biased region" description="Low complexity" evidence="4">
    <location>
        <begin position="31"/>
        <end position="103"/>
    </location>
</feature>
<organism evidence="5 6">
    <name type="scientific">Nannocystis bainbridge</name>
    <dbReference type="NCBI Taxonomy" id="2995303"/>
    <lineage>
        <taxon>Bacteria</taxon>
        <taxon>Pseudomonadati</taxon>
        <taxon>Myxococcota</taxon>
        <taxon>Polyangia</taxon>
        <taxon>Nannocystales</taxon>
        <taxon>Nannocystaceae</taxon>
        <taxon>Nannocystis</taxon>
    </lineage>
</organism>
<accession>A0ABT5EBD4</accession>
<dbReference type="PANTHER" id="PTHR31018:SF3">
    <property type="entry name" value="RECEPTOR PROTEIN-TYROSINE KINASE"/>
    <property type="match status" value="1"/>
</dbReference>
<dbReference type="InterPro" id="IPR051648">
    <property type="entry name" value="CWI-Assembly_Regulator"/>
</dbReference>
<dbReference type="SUPFAM" id="SSF52058">
    <property type="entry name" value="L domain-like"/>
    <property type="match status" value="1"/>
</dbReference>
<evidence type="ECO:0000256" key="2">
    <source>
        <dbReference type="ARBA" id="ARBA00022729"/>
    </source>
</evidence>
<evidence type="ECO:0000313" key="5">
    <source>
        <dbReference type="EMBL" id="MDC0723171.1"/>
    </source>
</evidence>
<sequence length="456" mass="46901">MARAHSWLACIVTLACAPKPADTETDGESVSGPGTTSDTSPTTDDGPPSSTSTDSTTGDPPGPTTSAASTTTDTSDGTTTLTSSTTGDTTTSDSTTGDTTTTGESAVDCGPPCPEALEFEGNVEIGPGDSTEFMACVTRVTGSIHITGDLTVAQLAGFANLVTASALQLDSNAVLTDLSPLACVEDLFSLRIEDTPALTDMSALANLKRLVTLDIFATGITSLPTFAPDYEGIEELHVVGNPALVDVDALATLKYSGITALEVLLADNATLADLSPSAALFAQAGPDMTLRLRSLPELASLAGLETIAAAGLLSLRDLPQVPDLAQLAALEQVHTLQVSGLPQVTDLHGLEQLKLVDVNLAIGDCSQTGFRMDGLTSLAGLDALTSARFLVVTNSPGLTSLDGLGSVQELVKSLQFIDTQVTPAQVDGWVQQQLNAPPEQLCVGDWDDCPCIPQVD</sequence>
<gene>
    <name evidence="5" type="ORF">POL25_40165</name>
</gene>
<evidence type="ECO:0000256" key="1">
    <source>
        <dbReference type="ARBA" id="ARBA00004196"/>
    </source>
</evidence>
<evidence type="ECO:0000256" key="4">
    <source>
        <dbReference type="SAM" id="MobiDB-lite"/>
    </source>
</evidence>
<dbReference type="PANTHER" id="PTHR31018">
    <property type="entry name" value="SPORULATION-SPECIFIC PROTEIN-RELATED"/>
    <property type="match status" value="1"/>
</dbReference>
<comment type="subcellular location">
    <subcellularLocation>
        <location evidence="1">Cell envelope</location>
    </subcellularLocation>
</comment>
<keyword evidence="6" id="KW-1185">Reference proteome</keyword>
<keyword evidence="2" id="KW-0732">Signal</keyword>
<proteinExistence type="predicted"/>
<name>A0ABT5EBD4_9BACT</name>
<keyword evidence="3" id="KW-0325">Glycoprotein</keyword>
<evidence type="ECO:0000313" key="6">
    <source>
        <dbReference type="Proteomes" id="UP001221686"/>
    </source>
</evidence>
<comment type="caution">
    <text evidence="5">The sequence shown here is derived from an EMBL/GenBank/DDBJ whole genome shotgun (WGS) entry which is preliminary data.</text>
</comment>
<dbReference type="Gene3D" id="3.80.10.10">
    <property type="entry name" value="Ribonuclease Inhibitor"/>
    <property type="match status" value="1"/>
</dbReference>
<dbReference type="PROSITE" id="PS51257">
    <property type="entry name" value="PROKAR_LIPOPROTEIN"/>
    <property type="match status" value="1"/>
</dbReference>
<feature type="region of interest" description="Disordered" evidence="4">
    <location>
        <begin position="18"/>
        <end position="113"/>
    </location>
</feature>
<protein>
    <submittedName>
        <fullName evidence="5">Uncharacterized protein</fullName>
    </submittedName>
</protein>
<dbReference type="Proteomes" id="UP001221686">
    <property type="component" value="Unassembled WGS sequence"/>
</dbReference>
<dbReference type="EMBL" id="JAQNDL010000004">
    <property type="protein sequence ID" value="MDC0723171.1"/>
    <property type="molecule type" value="Genomic_DNA"/>
</dbReference>